<accession>A0A1Q9QYM8</accession>
<dbReference type="InterPro" id="IPR003593">
    <property type="entry name" value="AAA+_ATPase"/>
</dbReference>
<dbReference type="InterPro" id="IPR017871">
    <property type="entry name" value="ABC_transporter-like_CS"/>
</dbReference>
<dbReference type="Pfam" id="PF00005">
    <property type="entry name" value="ABC_tran"/>
    <property type="match status" value="1"/>
</dbReference>
<dbReference type="PROSITE" id="PS00211">
    <property type="entry name" value="ABC_TRANSPORTER_1"/>
    <property type="match status" value="1"/>
</dbReference>
<feature type="transmembrane region" description="Helical" evidence="9">
    <location>
        <begin position="130"/>
        <end position="148"/>
    </location>
</feature>
<keyword evidence="7 9" id="KW-1133">Transmembrane helix</keyword>
<evidence type="ECO:0000313" key="12">
    <source>
        <dbReference type="EMBL" id="OLS60217.1"/>
    </source>
</evidence>
<evidence type="ECO:0000256" key="4">
    <source>
        <dbReference type="ARBA" id="ARBA00022692"/>
    </source>
</evidence>
<dbReference type="PROSITE" id="PS50893">
    <property type="entry name" value="ABC_TRANSPORTER_2"/>
    <property type="match status" value="1"/>
</dbReference>
<keyword evidence="12" id="KW-0378">Hydrolase</keyword>
<keyword evidence="4 9" id="KW-0812">Transmembrane</keyword>
<dbReference type="EMBL" id="MKZO01000047">
    <property type="protein sequence ID" value="OLS60217.1"/>
    <property type="molecule type" value="Genomic_DNA"/>
</dbReference>
<dbReference type="EC" id="3.6.3.-" evidence="12"/>
<evidence type="ECO:0000256" key="2">
    <source>
        <dbReference type="ARBA" id="ARBA00022448"/>
    </source>
</evidence>
<keyword evidence="5" id="KW-0547">Nucleotide-binding</keyword>
<dbReference type="Gene3D" id="1.20.1560.10">
    <property type="entry name" value="ABC transporter type 1, transmembrane domain"/>
    <property type="match status" value="1"/>
</dbReference>
<dbReference type="InterPro" id="IPR003439">
    <property type="entry name" value="ABC_transporter-like_ATP-bd"/>
</dbReference>
<proteinExistence type="predicted"/>
<dbReference type="PANTHER" id="PTHR24221">
    <property type="entry name" value="ATP-BINDING CASSETTE SUB-FAMILY B"/>
    <property type="match status" value="1"/>
</dbReference>
<evidence type="ECO:0000256" key="1">
    <source>
        <dbReference type="ARBA" id="ARBA00004651"/>
    </source>
</evidence>
<feature type="transmembrane region" description="Helical" evidence="9">
    <location>
        <begin position="154"/>
        <end position="174"/>
    </location>
</feature>
<protein>
    <submittedName>
        <fullName evidence="12">Iron import ATP-binding/permease protein IrtB</fullName>
        <ecNumber evidence="12">3.6.3.-</ecNumber>
    </submittedName>
</protein>
<keyword evidence="3" id="KW-1003">Cell membrane</keyword>
<dbReference type="InterPro" id="IPR027417">
    <property type="entry name" value="P-loop_NTPase"/>
</dbReference>
<keyword evidence="2" id="KW-0813">Transport</keyword>
<evidence type="ECO:0000256" key="8">
    <source>
        <dbReference type="ARBA" id="ARBA00023136"/>
    </source>
</evidence>
<evidence type="ECO:0000256" key="9">
    <source>
        <dbReference type="SAM" id="Phobius"/>
    </source>
</evidence>
<sequence>MLNTLNQLLGDAAPALRRYLWMTVLYGAFSGLTISALAPLMLHLLNGDNAAAGLWLAALAGGTLLCWICRRRVEHAGIAVATAVLREGRLRLGEQVAQLPLGWFTPDNTARLGHVITHGLMAVAQLPAHVFTPLIAGSVMPVVLALVLCALHGALGLIALLALPLLVGVMLFSARLGRRADQSFQQHFAEASQRVVEFAQAQSVLRAFNGAGGATRRLDESLERQRRSGRALILRSALSALLNSWAVQATFAALLVAASFSFAGHDGLAVSVALVIACRFIDPLQDVASHVEILRGSEGQLKEFERILAAQPLPEPAAPQQPVDAAIELQGVSLRYSADGPDVLQDIDLHLPVGSMTAIIGASGSGKTSLLRLIARFFDASQGSVRIGGVDLRQIDRATRVGTVSQVLQDTWLFQGSIADNIRIGRADASDAEVLRAARLAGLGEVLERLPEGLDTQAGEGGARLSGGERQRVTIARALIKEAPVLLVDEATAALDAHNEALIIDTLASLRGQCTLVVVAHQLNTVAMADHIVVLDNGRIVEQGSPDALRASGGHYARFLEQRQAASGWRIALEHDGCA</sequence>
<dbReference type="RefSeq" id="WP_075805341.1">
    <property type="nucleotide sequence ID" value="NZ_MKZO01000047.1"/>
</dbReference>
<organism evidence="12 13">
    <name type="scientific">Pseudomonas putida</name>
    <name type="common">Arthrobacter siderocapsulatus</name>
    <dbReference type="NCBI Taxonomy" id="303"/>
    <lineage>
        <taxon>Bacteria</taxon>
        <taxon>Pseudomonadati</taxon>
        <taxon>Pseudomonadota</taxon>
        <taxon>Gammaproteobacteria</taxon>
        <taxon>Pseudomonadales</taxon>
        <taxon>Pseudomonadaceae</taxon>
        <taxon>Pseudomonas</taxon>
    </lineage>
</organism>
<dbReference type="Proteomes" id="UP000186736">
    <property type="component" value="Unassembled WGS sequence"/>
</dbReference>
<comment type="caution">
    <text evidence="12">The sequence shown here is derived from an EMBL/GenBank/DDBJ whole genome shotgun (WGS) entry which is preliminary data.</text>
</comment>
<feature type="transmembrane region" description="Helical" evidence="9">
    <location>
        <begin position="20"/>
        <end position="44"/>
    </location>
</feature>
<dbReference type="InterPro" id="IPR036640">
    <property type="entry name" value="ABC1_TM_sf"/>
</dbReference>
<evidence type="ECO:0000256" key="3">
    <source>
        <dbReference type="ARBA" id="ARBA00022475"/>
    </source>
</evidence>
<evidence type="ECO:0000259" key="11">
    <source>
        <dbReference type="PROSITE" id="PS50929"/>
    </source>
</evidence>
<dbReference type="SUPFAM" id="SSF90123">
    <property type="entry name" value="ABC transporter transmembrane region"/>
    <property type="match status" value="1"/>
</dbReference>
<keyword evidence="8 9" id="KW-0472">Membrane</keyword>
<dbReference type="SMART" id="SM00382">
    <property type="entry name" value="AAA"/>
    <property type="match status" value="1"/>
</dbReference>
<feature type="transmembrane region" description="Helical" evidence="9">
    <location>
        <begin position="232"/>
        <end position="256"/>
    </location>
</feature>
<feature type="domain" description="ABC transporter" evidence="10">
    <location>
        <begin position="327"/>
        <end position="562"/>
    </location>
</feature>
<dbReference type="OrthoDB" id="9806127at2"/>
<keyword evidence="6 12" id="KW-0067">ATP-binding</keyword>
<dbReference type="FunFam" id="3.40.50.300:FF:000221">
    <property type="entry name" value="Multidrug ABC transporter ATP-binding protein"/>
    <property type="match status" value="1"/>
</dbReference>
<dbReference type="PANTHER" id="PTHR24221:SF654">
    <property type="entry name" value="ATP-BINDING CASSETTE SUB-FAMILY B MEMBER 6"/>
    <property type="match status" value="1"/>
</dbReference>
<feature type="domain" description="ABC transmembrane type-1" evidence="11">
    <location>
        <begin position="22"/>
        <end position="278"/>
    </location>
</feature>
<dbReference type="GO" id="GO:0034040">
    <property type="term" value="F:ATPase-coupled lipid transmembrane transporter activity"/>
    <property type="evidence" value="ECO:0007669"/>
    <property type="project" value="TreeGrafter"/>
</dbReference>
<feature type="transmembrane region" description="Helical" evidence="9">
    <location>
        <begin position="50"/>
        <end position="69"/>
    </location>
</feature>
<dbReference type="GO" id="GO:0016887">
    <property type="term" value="F:ATP hydrolysis activity"/>
    <property type="evidence" value="ECO:0007669"/>
    <property type="project" value="InterPro"/>
</dbReference>
<evidence type="ECO:0000313" key="13">
    <source>
        <dbReference type="Proteomes" id="UP000186736"/>
    </source>
</evidence>
<dbReference type="GO" id="GO:0140359">
    <property type="term" value="F:ABC-type transporter activity"/>
    <property type="evidence" value="ECO:0007669"/>
    <property type="project" value="InterPro"/>
</dbReference>
<dbReference type="GO" id="GO:0005886">
    <property type="term" value="C:plasma membrane"/>
    <property type="evidence" value="ECO:0007669"/>
    <property type="project" value="UniProtKB-SubCell"/>
</dbReference>
<gene>
    <name evidence="12" type="primary">irtB</name>
    <name evidence="12" type="ORF">PSEMO_46280</name>
</gene>
<comment type="subcellular location">
    <subcellularLocation>
        <location evidence="1">Cell membrane</location>
        <topology evidence="1">Multi-pass membrane protein</topology>
    </subcellularLocation>
</comment>
<dbReference type="Pfam" id="PF00664">
    <property type="entry name" value="ABC_membrane"/>
    <property type="match status" value="1"/>
</dbReference>
<dbReference type="InterPro" id="IPR039421">
    <property type="entry name" value="Type_1_exporter"/>
</dbReference>
<evidence type="ECO:0000256" key="5">
    <source>
        <dbReference type="ARBA" id="ARBA00022741"/>
    </source>
</evidence>
<name>A0A1Q9QYM8_PSEPU</name>
<evidence type="ECO:0000259" key="10">
    <source>
        <dbReference type="PROSITE" id="PS50893"/>
    </source>
</evidence>
<dbReference type="PROSITE" id="PS50929">
    <property type="entry name" value="ABC_TM1F"/>
    <property type="match status" value="1"/>
</dbReference>
<evidence type="ECO:0000256" key="7">
    <source>
        <dbReference type="ARBA" id="ARBA00022989"/>
    </source>
</evidence>
<reference evidence="12 13" key="1">
    <citation type="submission" date="2016-10" db="EMBL/GenBank/DDBJ databases">
        <title>Genome Sequence of Pseudomonas putida GM4FR.</title>
        <authorList>
            <person name="Poehlein A."/>
            <person name="Wemheuer F."/>
            <person name="Hollensteiner J."/>
            <person name="Wemheuer B."/>
        </authorList>
    </citation>
    <scope>NUCLEOTIDE SEQUENCE [LARGE SCALE GENOMIC DNA]</scope>
    <source>
        <strain evidence="12 13">GM4FR</strain>
    </source>
</reference>
<dbReference type="InterPro" id="IPR011527">
    <property type="entry name" value="ABC1_TM_dom"/>
</dbReference>
<dbReference type="SUPFAM" id="SSF52540">
    <property type="entry name" value="P-loop containing nucleoside triphosphate hydrolases"/>
    <property type="match status" value="1"/>
</dbReference>
<dbReference type="AlphaFoldDB" id="A0A1Q9QYM8"/>
<evidence type="ECO:0000256" key="6">
    <source>
        <dbReference type="ARBA" id="ARBA00022840"/>
    </source>
</evidence>
<dbReference type="Gene3D" id="3.40.50.300">
    <property type="entry name" value="P-loop containing nucleotide triphosphate hydrolases"/>
    <property type="match status" value="1"/>
</dbReference>
<dbReference type="GO" id="GO:0005524">
    <property type="term" value="F:ATP binding"/>
    <property type="evidence" value="ECO:0007669"/>
    <property type="project" value="UniProtKB-KW"/>
</dbReference>